<dbReference type="HOGENOM" id="CLU_2606053_0_0_1"/>
<organism evidence="1 2">
    <name type="scientific">Fibroporia radiculosa</name>
    <dbReference type="NCBI Taxonomy" id="599839"/>
    <lineage>
        <taxon>Eukaryota</taxon>
        <taxon>Fungi</taxon>
        <taxon>Dikarya</taxon>
        <taxon>Basidiomycota</taxon>
        <taxon>Agaricomycotina</taxon>
        <taxon>Agaricomycetes</taxon>
        <taxon>Polyporales</taxon>
        <taxon>Fibroporiaceae</taxon>
        <taxon>Fibroporia</taxon>
    </lineage>
</organism>
<keyword evidence="2" id="KW-1185">Reference proteome</keyword>
<dbReference type="AlphaFoldDB" id="J4G528"/>
<evidence type="ECO:0000313" key="1">
    <source>
        <dbReference type="EMBL" id="CCM01283.1"/>
    </source>
</evidence>
<accession>J4G528</accession>
<name>J4G528_9APHY</name>
<dbReference type="RefSeq" id="XP_012180566.1">
    <property type="nucleotide sequence ID" value="XM_012325176.1"/>
</dbReference>
<reference evidence="1 2" key="1">
    <citation type="journal article" date="2012" name="Appl. Environ. Microbiol.">
        <title>Short-read sequencing for genomic analysis of the brown rot fungus Fibroporia radiculosa.</title>
        <authorList>
            <person name="Tang J.D."/>
            <person name="Perkins A.D."/>
            <person name="Sonstegard T.S."/>
            <person name="Schroeder S.G."/>
            <person name="Burgess S.C."/>
            <person name="Diehl S.V."/>
        </authorList>
    </citation>
    <scope>NUCLEOTIDE SEQUENCE [LARGE SCALE GENOMIC DNA]</scope>
    <source>
        <strain evidence="1 2">TFFH 294</strain>
    </source>
</reference>
<gene>
    <name evidence="1" type="ORF">FIBRA_03332</name>
</gene>
<evidence type="ECO:0000313" key="2">
    <source>
        <dbReference type="Proteomes" id="UP000006352"/>
    </source>
</evidence>
<proteinExistence type="predicted"/>
<sequence length="79" mass="9044">MRSLSSWIPFRKAKKSSAAVDKQHLLALIREDSLLEFVVKLPTKIPSAPAPSHSPSRRRDIAEMLDDDNTSWVYPRQTR</sequence>
<dbReference type="Proteomes" id="UP000006352">
    <property type="component" value="Unassembled WGS sequence"/>
</dbReference>
<protein>
    <submittedName>
        <fullName evidence="1">Uncharacterized protein</fullName>
    </submittedName>
</protein>
<dbReference type="EMBL" id="HE797026">
    <property type="protein sequence ID" value="CCM01283.1"/>
    <property type="molecule type" value="Genomic_DNA"/>
</dbReference>
<dbReference type="InParanoid" id="J4G528"/>
<dbReference type="GeneID" id="24096194"/>